<feature type="transmembrane region" description="Helical" evidence="6">
    <location>
        <begin position="125"/>
        <end position="144"/>
    </location>
</feature>
<reference evidence="8 9" key="1">
    <citation type="submission" date="2024-01" db="EMBL/GenBank/DDBJ databases">
        <title>The genomes of 5 underutilized Papilionoideae crops provide insights into root nodulation and disease resistanc.</title>
        <authorList>
            <person name="Jiang F."/>
        </authorList>
    </citation>
    <scope>NUCLEOTIDE SEQUENCE [LARGE SCALE GENOMIC DNA]</scope>
    <source>
        <strain evidence="8">DUOXIRENSHENG_FW03</strain>
        <tissue evidence="8">Leaves</tissue>
    </source>
</reference>
<evidence type="ECO:0000256" key="2">
    <source>
        <dbReference type="ARBA" id="ARBA00022475"/>
    </source>
</evidence>
<dbReference type="InterPro" id="IPR002068">
    <property type="entry name" value="A-crystallin/Hsp20_dom"/>
</dbReference>
<dbReference type="GO" id="GO:0005886">
    <property type="term" value="C:plasma membrane"/>
    <property type="evidence" value="ECO:0007669"/>
    <property type="project" value="UniProtKB-SubCell"/>
</dbReference>
<evidence type="ECO:0000259" key="7">
    <source>
        <dbReference type="PROSITE" id="PS01031"/>
    </source>
</evidence>
<comment type="similarity">
    <text evidence="4 5">Belongs to the small heat shock protein (HSP20) family.</text>
</comment>
<proteinExistence type="inferred from homology"/>
<dbReference type="GO" id="GO:0006952">
    <property type="term" value="P:defense response"/>
    <property type="evidence" value="ECO:0007669"/>
    <property type="project" value="UniProtKB-KW"/>
</dbReference>
<protein>
    <recommendedName>
        <fullName evidence="7">SHSP domain-containing protein</fullName>
    </recommendedName>
</protein>
<dbReference type="PANTHER" id="PTHR43670">
    <property type="entry name" value="HEAT SHOCK PROTEIN 26"/>
    <property type="match status" value="1"/>
</dbReference>
<evidence type="ECO:0000256" key="4">
    <source>
        <dbReference type="PROSITE-ProRule" id="PRU00285"/>
    </source>
</evidence>
<dbReference type="SUPFAM" id="SSF49764">
    <property type="entry name" value="HSP20-like chaperones"/>
    <property type="match status" value="1"/>
</dbReference>
<dbReference type="EMBL" id="JAYMYS010000009">
    <property type="protein sequence ID" value="KAK7380134.1"/>
    <property type="molecule type" value="Genomic_DNA"/>
</dbReference>
<evidence type="ECO:0000256" key="3">
    <source>
        <dbReference type="ARBA" id="ARBA00022821"/>
    </source>
</evidence>
<dbReference type="GO" id="GO:0034605">
    <property type="term" value="P:cellular response to heat"/>
    <property type="evidence" value="ECO:0007669"/>
    <property type="project" value="TreeGrafter"/>
</dbReference>
<keyword evidence="2" id="KW-1003">Cell membrane</keyword>
<keyword evidence="6" id="KW-0812">Transmembrane</keyword>
<dbReference type="Proteomes" id="UP001386955">
    <property type="component" value="Unassembled WGS sequence"/>
</dbReference>
<accession>A0AAN9RPK6</accession>
<dbReference type="PROSITE" id="PS01031">
    <property type="entry name" value="SHSP"/>
    <property type="match status" value="1"/>
</dbReference>
<dbReference type="PANTHER" id="PTHR43670:SF118">
    <property type="entry name" value="HSP20_ALPHA CRYSTALLIN FAMILY PROTEIN"/>
    <property type="match status" value="1"/>
</dbReference>
<feature type="domain" description="SHSP" evidence="7">
    <location>
        <begin position="11"/>
        <end position="126"/>
    </location>
</feature>
<dbReference type="InterPro" id="IPR008978">
    <property type="entry name" value="HSP20-like_chaperone"/>
</dbReference>
<dbReference type="AlphaFoldDB" id="A0AAN9RPK6"/>
<sequence>METNVAEATSNRLYEDFEPYCKWLTKNEQAILEISLKGFKKEQLKVETDVWGIITIGGEKPVDASHNKWSRFQKEIKISKGCDMNSIRAKFSHGVLFIAMPKEAVMEKHFICGVETKKRISPIKVAIGVVFVVALGIYIAQLLISDAQSKLFKCVTDCKDI</sequence>
<keyword evidence="6" id="KW-0472">Membrane</keyword>
<comment type="caution">
    <text evidence="8">The sequence shown here is derived from an EMBL/GenBank/DDBJ whole genome shotgun (WGS) entry which is preliminary data.</text>
</comment>
<evidence type="ECO:0000313" key="9">
    <source>
        <dbReference type="Proteomes" id="UP001386955"/>
    </source>
</evidence>
<comment type="subcellular location">
    <subcellularLocation>
        <location evidence="1">Cell membrane</location>
        <topology evidence="1">Single-pass membrane protein</topology>
    </subcellularLocation>
</comment>
<dbReference type="Pfam" id="PF00011">
    <property type="entry name" value="HSP20"/>
    <property type="match status" value="1"/>
</dbReference>
<evidence type="ECO:0000313" key="8">
    <source>
        <dbReference type="EMBL" id="KAK7380134.1"/>
    </source>
</evidence>
<keyword evidence="3" id="KW-0611">Plant defense</keyword>
<gene>
    <name evidence="8" type="ORF">VNO78_32575</name>
</gene>
<evidence type="ECO:0000256" key="1">
    <source>
        <dbReference type="ARBA" id="ARBA00004162"/>
    </source>
</evidence>
<evidence type="ECO:0000256" key="5">
    <source>
        <dbReference type="RuleBase" id="RU003616"/>
    </source>
</evidence>
<name>A0AAN9RPK6_PSOTE</name>
<dbReference type="Gene3D" id="2.60.40.790">
    <property type="match status" value="1"/>
</dbReference>
<dbReference type="CDD" id="cd06464">
    <property type="entry name" value="ACD_sHsps-like"/>
    <property type="match status" value="1"/>
</dbReference>
<organism evidence="8 9">
    <name type="scientific">Psophocarpus tetragonolobus</name>
    <name type="common">Winged bean</name>
    <name type="synonym">Dolichos tetragonolobus</name>
    <dbReference type="NCBI Taxonomy" id="3891"/>
    <lineage>
        <taxon>Eukaryota</taxon>
        <taxon>Viridiplantae</taxon>
        <taxon>Streptophyta</taxon>
        <taxon>Embryophyta</taxon>
        <taxon>Tracheophyta</taxon>
        <taxon>Spermatophyta</taxon>
        <taxon>Magnoliopsida</taxon>
        <taxon>eudicotyledons</taxon>
        <taxon>Gunneridae</taxon>
        <taxon>Pentapetalae</taxon>
        <taxon>rosids</taxon>
        <taxon>fabids</taxon>
        <taxon>Fabales</taxon>
        <taxon>Fabaceae</taxon>
        <taxon>Papilionoideae</taxon>
        <taxon>50 kb inversion clade</taxon>
        <taxon>NPAAA clade</taxon>
        <taxon>indigoferoid/millettioid clade</taxon>
        <taxon>Phaseoleae</taxon>
        <taxon>Psophocarpus</taxon>
    </lineage>
</organism>
<keyword evidence="9" id="KW-1185">Reference proteome</keyword>
<evidence type="ECO:0000256" key="6">
    <source>
        <dbReference type="SAM" id="Phobius"/>
    </source>
</evidence>
<keyword evidence="6" id="KW-1133">Transmembrane helix</keyword>